<dbReference type="PANTHER" id="PTHR19328">
    <property type="entry name" value="HEDGEHOG-INTERACTING PROTEIN"/>
    <property type="match status" value="1"/>
</dbReference>
<dbReference type="SUPFAM" id="SSF50952">
    <property type="entry name" value="Soluble quinoprotein glucose dehydrogenase"/>
    <property type="match status" value="1"/>
</dbReference>
<dbReference type="InterPro" id="IPR011041">
    <property type="entry name" value="Quinoprot_gluc/sorb_DH_b-prop"/>
</dbReference>
<dbReference type="Gene3D" id="2.120.10.30">
    <property type="entry name" value="TolB, C-terminal domain"/>
    <property type="match status" value="1"/>
</dbReference>
<name>A0A7C9AP30_OPUST</name>
<proteinExistence type="predicted"/>
<reference evidence="1" key="2">
    <citation type="submission" date="2020-07" db="EMBL/GenBank/DDBJ databases">
        <authorList>
            <person name="Vera ALvarez R."/>
            <person name="Arias-Moreno D.M."/>
            <person name="Jimenez-Jacinto V."/>
            <person name="Jimenez-Bremont J.F."/>
            <person name="Swaminathan K."/>
            <person name="Moose S.P."/>
            <person name="Guerrero-Gonzalez M.L."/>
            <person name="Marino-Ramirez L."/>
            <person name="Landsman D."/>
            <person name="Rodriguez-Kessler M."/>
            <person name="Delgado-Sanchez P."/>
        </authorList>
    </citation>
    <scope>NUCLEOTIDE SEQUENCE</scope>
    <source>
        <tissue evidence="1">Cladode</tissue>
    </source>
</reference>
<reference evidence="1" key="1">
    <citation type="journal article" date="2013" name="J. Plant Res.">
        <title>Effect of fungi and light on seed germination of three Opuntia species from semiarid lands of central Mexico.</title>
        <authorList>
            <person name="Delgado-Sanchez P."/>
            <person name="Jimenez-Bremont J.F."/>
            <person name="Guerrero-Gonzalez Mde L."/>
            <person name="Flores J."/>
        </authorList>
    </citation>
    <scope>NUCLEOTIDE SEQUENCE</scope>
    <source>
        <tissue evidence="1">Cladode</tissue>
    </source>
</reference>
<sequence>MGFKDAWCCSFDAERPSYFLCGVAGQDVYDEVDIITRGGNYGWPMYEGRFLSDVGKSQQGNISLDSTRPVFPVMGYNHSEVRGSAASIIGGYFYRSKTDPCLYGRCLC</sequence>
<dbReference type="InterPro" id="IPR011042">
    <property type="entry name" value="6-blade_b-propeller_TolB-like"/>
</dbReference>
<organism evidence="1">
    <name type="scientific">Opuntia streptacantha</name>
    <name type="common">Prickly pear cactus</name>
    <name type="synonym">Opuntia cardona</name>
    <dbReference type="NCBI Taxonomy" id="393608"/>
    <lineage>
        <taxon>Eukaryota</taxon>
        <taxon>Viridiplantae</taxon>
        <taxon>Streptophyta</taxon>
        <taxon>Embryophyta</taxon>
        <taxon>Tracheophyta</taxon>
        <taxon>Spermatophyta</taxon>
        <taxon>Magnoliopsida</taxon>
        <taxon>eudicotyledons</taxon>
        <taxon>Gunneridae</taxon>
        <taxon>Pentapetalae</taxon>
        <taxon>Caryophyllales</taxon>
        <taxon>Cactineae</taxon>
        <taxon>Cactaceae</taxon>
        <taxon>Opuntioideae</taxon>
        <taxon>Opuntia</taxon>
    </lineage>
</organism>
<dbReference type="AlphaFoldDB" id="A0A7C9AP30"/>
<dbReference type="PANTHER" id="PTHR19328:SF13">
    <property type="entry name" value="HIPL1 PROTEIN"/>
    <property type="match status" value="1"/>
</dbReference>
<protein>
    <submittedName>
        <fullName evidence="1">Uncharacterized protein</fullName>
    </submittedName>
</protein>
<accession>A0A7C9AP30</accession>
<evidence type="ECO:0000313" key="1">
    <source>
        <dbReference type="EMBL" id="MBA4673258.1"/>
    </source>
</evidence>
<dbReference type="EMBL" id="GISG01258284">
    <property type="protein sequence ID" value="MBA4673258.1"/>
    <property type="molecule type" value="Transcribed_RNA"/>
</dbReference>